<accession>A0AAV5WTU0</accession>
<evidence type="ECO:0000259" key="3">
    <source>
        <dbReference type="PROSITE" id="PS50829"/>
    </source>
</evidence>
<proteinExistence type="predicted"/>
<evidence type="ECO:0000313" key="4">
    <source>
        <dbReference type="EMBL" id="GMT34502.1"/>
    </source>
</evidence>
<dbReference type="SUPFAM" id="SSF55277">
    <property type="entry name" value="GYF domain"/>
    <property type="match status" value="1"/>
</dbReference>
<evidence type="ECO:0000256" key="1">
    <source>
        <dbReference type="SAM" id="Coils"/>
    </source>
</evidence>
<dbReference type="PROSITE" id="PS50829">
    <property type="entry name" value="GYF"/>
    <property type="match status" value="1"/>
</dbReference>
<evidence type="ECO:0000313" key="5">
    <source>
        <dbReference type="Proteomes" id="UP001432322"/>
    </source>
</evidence>
<reference evidence="4" key="1">
    <citation type="submission" date="2023-10" db="EMBL/GenBank/DDBJ databases">
        <title>Genome assembly of Pristionchus species.</title>
        <authorList>
            <person name="Yoshida K."/>
            <person name="Sommer R.J."/>
        </authorList>
    </citation>
    <scope>NUCLEOTIDE SEQUENCE</scope>
    <source>
        <strain evidence="4">RS5133</strain>
    </source>
</reference>
<evidence type="ECO:0000256" key="2">
    <source>
        <dbReference type="SAM" id="MobiDB-lite"/>
    </source>
</evidence>
<protein>
    <recommendedName>
        <fullName evidence="3">GYF domain-containing protein</fullName>
    </recommendedName>
</protein>
<dbReference type="InterPro" id="IPR003169">
    <property type="entry name" value="GYF"/>
</dbReference>
<dbReference type="EMBL" id="BTSY01000006">
    <property type="protein sequence ID" value="GMT34502.1"/>
    <property type="molecule type" value="Genomic_DNA"/>
</dbReference>
<feature type="region of interest" description="Disordered" evidence="2">
    <location>
        <begin position="296"/>
        <end position="325"/>
    </location>
</feature>
<feature type="coiled-coil region" evidence="1">
    <location>
        <begin position="148"/>
        <end position="175"/>
    </location>
</feature>
<comment type="caution">
    <text evidence="4">The sequence shown here is derived from an EMBL/GenBank/DDBJ whole genome shotgun (WGS) entry which is preliminary data.</text>
</comment>
<name>A0AAV5WTU0_9BILA</name>
<keyword evidence="1" id="KW-0175">Coiled coil</keyword>
<dbReference type="InterPro" id="IPR035445">
    <property type="entry name" value="GYF-like_dom_sf"/>
</dbReference>
<dbReference type="AlphaFoldDB" id="A0AAV5WTU0"/>
<keyword evidence="5" id="KW-1185">Reference proteome</keyword>
<gene>
    <name evidence="4" type="ORF">PFISCL1PPCAC_25799</name>
</gene>
<feature type="compositionally biased region" description="Basic and acidic residues" evidence="2">
    <location>
        <begin position="296"/>
        <end position="314"/>
    </location>
</feature>
<dbReference type="Gene3D" id="3.90.20.10">
    <property type="match status" value="1"/>
</dbReference>
<dbReference type="Proteomes" id="UP001432322">
    <property type="component" value="Unassembled WGS sequence"/>
</dbReference>
<organism evidence="4 5">
    <name type="scientific">Pristionchus fissidentatus</name>
    <dbReference type="NCBI Taxonomy" id="1538716"/>
    <lineage>
        <taxon>Eukaryota</taxon>
        <taxon>Metazoa</taxon>
        <taxon>Ecdysozoa</taxon>
        <taxon>Nematoda</taxon>
        <taxon>Chromadorea</taxon>
        <taxon>Rhabditida</taxon>
        <taxon>Rhabditina</taxon>
        <taxon>Diplogasteromorpha</taxon>
        <taxon>Diplogasteroidea</taxon>
        <taxon>Neodiplogasteridae</taxon>
        <taxon>Pristionchus</taxon>
    </lineage>
</organism>
<feature type="domain" description="GYF" evidence="3">
    <location>
        <begin position="1"/>
        <end position="55"/>
    </location>
</feature>
<sequence>MSKIFYFGPDKKVYGPVDELQAQSWYAAGFFSSDIRFQISVSDRFDPNERVFTLGERTNFNGRTLPFYFSNDAQNKEKEQEDLLNMLLQEVESLRVSCNTRNSSGQAEDRETMDALRSQVAALVECHSDLQNRFDQISSQNGNRGVNSKEMEKKVNELKRRVDEHEKNQNAMNKELSTVAAKCDGNNTKLNTLLEKQKTAASATVGVYQRISELESSEKSIRDSIKSCKETAASSCKQLESIKTDLGQISTQMENDRKDSSSNRLELDTVKKDLSDVKGAIEKDREDHVLRVAKSEQKLRNEMKSMEERRERSGEQSFKVEQPMR</sequence>